<dbReference type="STRING" id="1325734.A0A428QU80"/>
<organism evidence="1 2">
    <name type="scientific">Fusarium duplospermum</name>
    <dbReference type="NCBI Taxonomy" id="1325734"/>
    <lineage>
        <taxon>Eukaryota</taxon>
        <taxon>Fungi</taxon>
        <taxon>Dikarya</taxon>
        <taxon>Ascomycota</taxon>
        <taxon>Pezizomycotina</taxon>
        <taxon>Sordariomycetes</taxon>
        <taxon>Hypocreomycetidae</taxon>
        <taxon>Hypocreales</taxon>
        <taxon>Nectriaceae</taxon>
        <taxon>Fusarium</taxon>
        <taxon>Fusarium solani species complex</taxon>
    </lineage>
</organism>
<proteinExistence type="predicted"/>
<comment type="caution">
    <text evidence="1">The sequence shown here is derived from an EMBL/GenBank/DDBJ whole genome shotgun (WGS) entry which is preliminary data.</text>
</comment>
<evidence type="ECO:0000313" key="2">
    <source>
        <dbReference type="Proteomes" id="UP000288168"/>
    </source>
</evidence>
<gene>
    <name evidence="1" type="ORF">CEP54_002564</name>
</gene>
<dbReference type="OrthoDB" id="5023592at2759"/>
<reference evidence="1 2" key="1">
    <citation type="submission" date="2017-06" db="EMBL/GenBank/DDBJ databases">
        <title>Comparative genomic analysis of Ambrosia Fusariam Clade fungi.</title>
        <authorList>
            <person name="Stajich J.E."/>
            <person name="Carrillo J."/>
            <person name="Kijimoto T."/>
            <person name="Eskalen A."/>
            <person name="O'Donnell K."/>
            <person name="Kasson M."/>
        </authorList>
    </citation>
    <scope>NUCLEOTIDE SEQUENCE [LARGE SCALE GENOMIC DNA]</scope>
    <source>
        <strain evidence="1 2">NRRL62584</strain>
    </source>
</reference>
<dbReference type="InterPro" id="IPR027417">
    <property type="entry name" value="P-loop_NTPase"/>
</dbReference>
<dbReference type="EMBL" id="NKCI01000015">
    <property type="protein sequence ID" value="RSL68934.1"/>
    <property type="molecule type" value="Genomic_DNA"/>
</dbReference>
<protein>
    <submittedName>
        <fullName evidence="1">Uncharacterized protein</fullName>
    </submittedName>
</protein>
<accession>A0A428QU80</accession>
<evidence type="ECO:0000313" key="1">
    <source>
        <dbReference type="EMBL" id="RSL68934.1"/>
    </source>
</evidence>
<dbReference type="AlphaFoldDB" id="A0A428QU80"/>
<dbReference type="Proteomes" id="UP000288168">
    <property type="component" value="Unassembled WGS sequence"/>
</dbReference>
<sequence length="287" mass="32431">MPPNPPWTTITHPWGEEMVWTSGPESEAFFTKVLRDEALEKKIPDAIRKVTGFKAQGKRVLVYVRDAEAAKLTNEKMRQAGIKSIDFCHTRRGNERATSIWRFNDAKQSEIDAFITSFGLGAGGANFYGACYTGIILQYPDDIHTMMTVQKSFTHIGMTHHPSWHIMHVDNTFNAHEQCELAWKAATSIATFSALHYQEMTGSRPIPEIHASITSQHRLICAHEVYRAIVGRSVSCYPRIRMHWPNMSEPEAITEGKFYAAVGRFLMANPSATHLFTRATMERIAST</sequence>
<keyword evidence="2" id="KW-1185">Reference proteome</keyword>
<dbReference type="Gene3D" id="3.40.50.300">
    <property type="entry name" value="P-loop containing nucleotide triphosphate hydrolases"/>
    <property type="match status" value="1"/>
</dbReference>
<name>A0A428QU80_9HYPO</name>